<keyword evidence="4" id="KW-1185">Reference proteome</keyword>
<dbReference type="RefSeq" id="WP_068371152.1">
    <property type="nucleotide sequence ID" value="NZ_LSNE01000002.1"/>
</dbReference>
<dbReference type="NCBIfam" id="NF003447">
    <property type="entry name" value="PRK04998.1"/>
    <property type="match status" value="1"/>
</dbReference>
<dbReference type="SUPFAM" id="SSF117991">
    <property type="entry name" value="YbeD/HP0495-like"/>
    <property type="match status" value="1"/>
</dbReference>
<proteinExistence type="inferred from homology"/>
<dbReference type="InterPro" id="IPR027471">
    <property type="entry name" value="YbeD-like_sf"/>
</dbReference>
<reference evidence="4" key="1">
    <citation type="submission" date="2016-02" db="EMBL/GenBank/DDBJ databases">
        <authorList>
            <person name="Schultz-Johansen M."/>
            <person name="Glaring M.A."/>
            <person name="Bech P.K."/>
            <person name="Stougaard P."/>
        </authorList>
    </citation>
    <scope>NUCLEOTIDE SEQUENCE [LARGE SCALE GENOMIC DNA]</scope>
    <source>
        <strain evidence="4">S66</strain>
    </source>
</reference>
<dbReference type="AlphaFoldDB" id="A0A136A5U7"/>
<dbReference type="InterPro" id="IPR007454">
    <property type="entry name" value="UPF0250_YbeD-like"/>
</dbReference>
<dbReference type="PANTHER" id="PTHR38036:SF1">
    <property type="entry name" value="UPF0250 PROTEIN YBED"/>
    <property type="match status" value="1"/>
</dbReference>
<dbReference type="GO" id="GO:0005829">
    <property type="term" value="C:cytosol"/>
    <property type="evidence" value="ECO:0007669"/>
    <property type="project" value="TreeGrafter"/>
</dbReference>
<evidence type="ECO:0000313" key="4">
    <source>
        <dbReference type="Proteomes" id="UP000070299"/>
    </source>
</evidence>
<dbReference type="STRING" id="1799789.AX660_03835"/>
<protein>
    <recommendedName>
        <fullName evidence="2">UPF0250 protein AX660_03835</fullName>
    </recommendedName>
</protein>
<dbReference type="HAMAP" id="MF_00659">
    <property type="entry name" value="UPF0250"/>
    <property type="match status" value="1"/>
</dbReference>
<dbReference type="Proteomes" id="UP000070299">
    <property type="component" value="Unassembled WGS sequence"/>
</dbReference>
<dbReference type="OrthoDB" id="9793424at2"/>
<dbReference type="Gene3D" id="3.30.70.260">
    <property type="match status" value="1"/>
</dbReference>
<dbReference type="EMBL" id="LSNE01000002">
    <property type="protein sequence ID" value="KXI30584.1"/>
    <property type="molecule type" value="Genomic_DNA"/>
</dbReference>
<accession>A0A136A5U7</accession>
<name>A0A136A5U7_9ALTE</name>
<dbReference type="PANTHER" id="PTHR38036">
    <property type="entry name" value="UPF0250 PROTEIN YBED"/>
    <property type="match status" value="1"/>
</dbReference>
<comment type="caution">
    <text evidence="3">The sequence shown here is derived from an EMBL/GenBank/DDBJ whole genome shotgun (WGS) entry which is preliminary data.</text>
</comment>
<evidence type="ECO:0000256" key="2">
    <source>
        <dbReference type="HAMAP-Rule" id="MF_00659"/>
    </source>
</evidence>
<gene>
    <name evidence="3" type="ORF">AX660_03835</name>
</gene>
<sequence length="87" mass="9808">METNFDKLLDFPCQQTFKIMGVAHERLPDDVIACLQIHAPGDYIPKIKPSPKGNYHSVSLSVTVTSKDHMEILYKELAALELVRVVL</sequence>
<evidence type="ECO:0000256" key="1">
    <source>
        <dbReference type="ARBA" id="ARBA00008460"/>
    </source>
</evidence>
<organism evidence="3 4">
    <name type="scientific">Paraglaciecola hydrolytica</name>
    <dbReference type="NCBI Taxonomy" id="1799789"/>
    <lineage>
        <taxon>Bacteria</taxon>
        <taxon>Pseudomonadati</taxon>
        <taxon>Pseudomonadota</taxon>
        <taxon>Gammaproteobacteria</taxon>
        <taxon>Alteromonadales</taxon>
        <taxon>Alteromonadaceae</taxon>
        <taxon>Paraglaciecola</taxon>
    </lineage>
</organism>
<comment type="similarity">
    <text evidence="1 2">Belongs to the UPF0250 family.</text>
</comment>
<dbReference type="Pfam" id="PF04359">
    <property type="entry name" value="DUF493"/>
    <property type="match status" value="1"/>
</dbReference>
<evidence type="ECO:0000313" key="3">
    <source>
        <dbReference type="EMBL" id="KXI30584.1"/>
    </source>
</evidence>